<gene>
    <name evidence="1" type="ORF">CVIRNUC_003814</name>
</gene>
<organism evidence="1 2">
    <name type="scientific">Coccomyxa viridis</name>
    <dbReference type="NCBI Taxonomy" id="1274662"/>
    <lineage>
        <taxon>Eukaryota</taxon>
        <taxon>Viridiplantae</taxon>
        <taxon>Chlorophyta</taxon>
        <taxon>core chlorophytes</taxon>
        <taxon>Trebouxiophyceae</taxon>
        <taxon>Trebouxiophyceae incertae sedis</taxon>
        <taxon>Coccomyxaceae</taxon>
        <taxon>Coccomyxa</taxon>
    </lineage>
</organism>
<evidence type="ECO:0000313" key="2">
    <source>
        <dbReference type="Proteomes" id="UP001314263"/>
    </source>
</evidence>
<dbReference type="Proteomes" id="UP001314263">
    <property type="component" value="Unassembled WGS sequence"/>
</dbReference>
<proteinExistence type="predicted"/>
<name>A0AAV1I0Q2_9CHLO</name>
<dbReference type="AlphaFoldDB" id="A0AAV1I0Q2"/>
<comment type="caution">
    <text evidence="1">The sequence shown here is derived from an EMBL/GenBank/DDBJ whole genome shotgun (WGS) entry which is preliminary data.</text>
</comment>
<reference evidence="1 2" key="1">
    <citation type="submission" date="2023-10" db="EMBL/GenBank/DDBJ databases">
        <authorList>
            <person name="Maclean D."/>
            <person name="Macfadyen A."/>
        </authorList>
    </citation>
    <scope>NUCLEOTIDE SEQUENCE [LARGE SCALE GENOMIC DNA]</scope>
</reference>
<dbReference type="EMBL" id="CAUYUE010000004">
    <property type="protein sequence ID" value="CAK0770916.1"/>
    <property type="molecule type" value="Genomic_DNA"/>
</dbReference>
<keyword evidence="2" id="KW-1185">Reference proteome</keyword>
<sequence>MKHLSSVPRLTRWQLQSSCSSYHRVGFSQHGHLRSRAPQRSCSTITSLFVTRGGYQEVAKELKDMRQAIAALSDPQGRLSERAAREHLRLDKGAEFDTAYEVAWYIMGEEPQALGPAVERLVSSVIEQDAGAQGLLKIMQQQIRKDVASSSEVTGPVQALTSYLMGRRSPAVEDDREIEDATTFMAKVPLEPREVLKAIQHLKEVLLARDDVSGKGWWLPYFDALVHYYAAKLNGDSSKLKDVVAGNFVMLALPVALEPNVLRSPVDVLEVDLLWPIDFDGLGGCEIRIGETKSRATSANVQEARKQLARSLLFLEWACKQVYADRVSRISLKGVIALLDTGPDKKRFSKKIGPAIDSAAKINFSIVKI</sequence>
<protein>
    <submittedName>
        <fullName evidence="1">Uncharacterized protein</fullName>
    </submittedName>
</protein>
<evidence type="ECO:0000313" key="1">
    <source>
        <dbReference type="EMBL" id="CAK0770916.1"/>
    </source>
</evidence>
<accession>A0AAV1I0Q2</accession>